<dbReference type="Gene3D" id="3.40.50.300">
    <property type="entry name" value="P-loop containing nucleotide triphosphate hydrolases"/>
    <property type="match status" value="1"/>
</dbReference>
<proteinExistence type="inferred from homology"/>
<keyword evidence="2 9" id="KW-0547">Nucleotide-binding</keyword>
<dbReference type="HAMAP" id="MF_01884">
    <property type="entry name" value="Rho"/>
    <property type="match status" value="1"/>
</dbReference>
<evidence type="ECO:0000256" key="10">
    <source>
        <dbReference type="PROSITE-ProRule" id="PRU01203"/>
    </source>
</evidence>
<dbReference type="GO" id="GO:0006353">
    <property type="term" value="P:DNA-templated transcription termination"/>
    <property type="evidence" value="ECO:0007669"/>
    <property type="project" value="UniProtKB-UniRule"/>
</dbReference>
<evidence type="ECO:0000256" key="8">
    <source>
        <dbReference type="ARBA" id="ARBA00023163"/>
    </source>
</evidence>
<dbReference type="GO" id="GO:0004386">
    <property type="term" value="F:helicase activity"/>
    <property type="evidence" value="ECO:0007669"/>
    <property type="project" value="UniProtKB-UniRule"/>
</dbReference>
<keyword evidence="1 9" id="KW-0806">Transcription termination</keyword>
<protein>
    <recommendedName>
        <fullName evidence="9">Transcription termination factor Rho</fullName>
        <ecNumber evidence="9">3.6.4.-</ecNumber>
    </recommendedName>
    <alternativeName>
        <fullName evidence="9">ATP-dependent helicase Rho</fullName>
    </alternativeName>
</protein>
<dbReference type="EMBL" id="JACXWD010000057">
    <property type="protein sequence ID" value="MBD3869063.1"/>
    <property type="molecule type" value="Genomic_DNA"/>
</dbReference>
<dbReference type="InterPro" id="IPR011113">
    <property type="entry name" value="Rho_RNA-bd"/>
</dbReference>
<evidence type="ECO:0000259" key="11">
    <source>
        <dbReference type="PROSITE" id="PS51856"/>
    </source>
</evidence>
<dbReference type="InterPro" id="IPR027417">
    <property type="entry name" value="P-loop_NTPase"/>
</dbReference>
<keyword evidence="6 9" id="KW-0694">RNA-binding</keyword>
<gene>
    <name evidence="9 12" type="primary">rho</name>
    <name evidence="12" type="ORF">IFK94_13145</name>
</gene>
<keyword evidence="4 9" id="KW-0347">Helicase</keyword>
<evidence type="ECO:0000256" key="5">
    <source>
        <dbReference type="ARBA" id="ARBA00022840"/>
    </source>
</evidence>
<dbReference type="EC" id="3.6.4.-" evidence="9"/>
<evidence type="ECO:0000256" key="9">
    <source>
        <dbReference type="HAMAP-Rule" id="MF_01884"/>
    </source>
</evidence>
<dbReference type="GO" id="GO:0016787">
    <property type="term" value="F:hydrolase activity"/>
    <property type="evidence" value="ECO:0007669"/>
    <property type="project" value="UniProtKB-KW"/>
</dbReference>
<dbReference type="Pfam" id="PF00006">
    <property type="entry name" value="ATP-synt_ab"/>
    <property type="match status" value="1"/>
</dbReference>
<feature type="binding site" evidence="9">
    <location>
        <begin position="125"/>
        <end position="130"/>
    </location>
    <ligand>
        <name>ATP</name>
        <dbReference type="ChEBI" id="CHEBI:30616"/>
    </ligand>
</feature>
<dbReference type="Proteomes" id="UP000648239">
    <property type="component" value="Unassembled WGS sequence"/>
</dbReference>
<comment type="similarity">
    <text evidence="9 10">Belongs to the Rho family.</text>
</comment>
<dbReference type="GO" id="GO:0003723">
    <property type="term" value="F:RNA binding"/>
    <property type="evidence" value="ECO:0007669"/>
    <property type="project" value="UniProtKB-UniRule"/>
</dbReference>
<dbReference type="CDD" id="cd01128">
    <property type="entry name" value="rho_factor_C"/>
    <property type="match status" value="1"/>
</dbReference>
<dbReference type="NCBIfam" id="NF006886">
    <property type="entry name" value="PRK09376.1"/>
    <property type="match status" value="1"/>
</dbReference>
<dbReference type="PROSITE" id="PS51856">
    <property type="entry name" value="RHO_RNA_BD"/>
    <property type="match status" value="1"/>
</dbReference>
<keyword evidence="3 9" id="KW-0378">Hydrolase</keyword>
<dbReference type="InterPro" id="IPR004665">
    <property type="entry name" value="Term_rho"/>
</dbReference>
<comment type="caution">
    <text evidence="9">Lacks conserved residue(s) required for the propagation of feature annotation.</text>
</comment>
<keyword evidence="7 9" id="KW-0805">Transcription regulation</keyword>
<dbReference type="SMART" id="SM00382">
    <property type="entry name" value="AAA"/>
    <property type="match status" value="1"/>
</dbReference>
<keyword evidence="5 9" id="KW-0067">ATP-binding</keyword>
<evidence type="ECO:0000256" key="3">
    <source>
        <dbReference type="ARBA" id="ARBA00022801"/>
    </source>
</evidence>
<comment type="subunit">
    <text evidence="9">Homohexamer. The homohexamer assembles into an open ring structure.</text>
</comment>
<reference evidence="12 13" key="1">
    <citation type="submission" date="2020-08" db="EMBL/GenBank/DDBJ databases">
        <title>Acidobacteriota in marine sediments use diverse sulfur dissimilation pathways.</title>
        <authorList>
            <person name="Wasmund K."/>
        </authorList>
    </citation>
    <scope>NUCLEOTIDE SEQUENCE [LARGE SCALE GENOMIC DNA]</scope>
    <source>
        <strain evidence="12">MAG AM4</strain>
    </source>
</reference>
<evidence type="ECO:0000313" key="12">
    <source>
        <dbReference type="EMBL" id="MBD3869063.1"/>
    </source>
</evidence>
<evidence type="ECO:0000313" key="13">
    <source>
        <dbReference type="Proteomes" id="UP000648239"/>
    </source>
</evidence>
<evidence type="ECO:0000256" key="1">
    <source>
        <dbReference type="ARBA" id="ARBA00022472"/>
    </source>
</evidence>
<dbReference type="PANTHER" id="PTHR46425:SF1">
    <property type="entry name" value="TRANSCRIPTION TERMINATION FACTOR RHO"/>
    <property type="match status" value="1"/>
</dbReference>
<organism evidence="12 13">
    <name type="scientific">Candidatus Polarisedimenticola svalbardensis</name>
    <dbReference type="NCBI Taxonomy" id="2886004"/>
    <lineage>
        <taxon>Bacteria</taxon>
        <taxon>Pseudomonadati</taxon>
        <taxon>Acidobacteriota</taxon>
        <taxon>Candidatus Polarisedimenticolia</taxon>
        <taxon>Candidatus Polarisedimenticolales</taxon>
        <taxon>Candidatus Polarisedimenticolaceae</taxon>
        <taxon>Candidatus Polarisedimenticola</taxon>
    </lineage>
</organism>
<dbReference type="AlphaFoldDB" id="A0A8J6XWK1"/>
<evidence type="ECO:0000256" key="6">
    <source>
        <dbReference type="ARBA" id="ARBA00022884"/>
    </source>
</evidence>
<evidence type="ECO:0000256" key="2">
    <source>
        <dbReference type="ARBA" id="ARBA00022741"/>
    </source>
</evidence>
<dbReference type="SUPFAM" id="SSF52540">
    <property type="entry name" value="P-loop containing nucleoside triphosphate hydrolases"/>
    <property type="match status" value="1"/>
</dbReference>
<feature type="binding site" evidence="9">
    <location>
        <position position="156"/>
    </location>
    <ligand>
        <name>ATP</name>
        <dbReference type="ChEBI" id="CHEBI:30616"/>
    </ligand>
</feature>
<evidence type="ECO:0000256" key="4">
    <source>
        <dbReference type="ARBA" id="ARBA00022806"/>
    </source>
</evidence>
<comment type="function">
    <text evidence="9">Facilitates transcription termination by a mechanism that involves Rho binding to the nascent RNA, activation of Rho's RNA-dependent ATPase activity, and release of the mRNA from the DNA template.</text>
</comment>
<keyword evidence="8 9" id="KW-0804">Transcription</keyword>
<evidence type="ECO:0000256" key="7">
    <source>
        <dbReference type="ARBA" id="ARBA00023015"/>
    </source>
</evidence>
<feature type="domain" description="Rho RNA-BD" evidence="11">
    <location>
        <begin position="1"/>
        <end position="70"/>
    </location>
</feature>
<dbReference type="InterPro" id="IPR041703">
    <property type="entry name" value="Rho_factor_ATP-bd"/>
</dbReference>
<dbReference type="GO" id="GO:0005524">
    <property type="term" value="F:ATP binding"/>
    <property type="evidence" value="ECO:0007669"/>
    <property type="project" value="UniProtKB-UniRule"/>
</dbReference>
<accession>A0A8J6XWK1</accession>
<name>A0A8J6XWK1_9BACT</name>
<dbReference type="PANTHER" id="PTHR46425">
    <property type="entry name" value="TRANSCRIPTION TERMINATION FACTOR RHO"/>
    <property type="match status" value="1"/>
</dbReference>
<sequence>MFQVGSRGDGYLRSPADNYEAASGDPYLPPELVQELELCGGAEFAGWAIPAAGGQGPAWVERAETVGRVAPDVWKKRTPFGKLVAEDPSVRIRLEHASDEISTRVVDLMTPIGRGQRCLIVAPPKAGKTVLLQKIAAAVTANHPDIHLIVLLVDERPEEVTDMRRTVQGEVVASSSDEQVENHVRVCEMVMERAKSLVETNHDVIILMDSITRMSRAYNNQQKGSGRVLSGGIDARTMEKPRKFFGAARNVVDGGSLTVIGTALVDTGSRMDEVIFQEFKGTGNTEVVMDRGLFEKRIFPAIDIAASGTRKEEKLFTPQEHQQVTLLRRALASSRAAEAMQLLVDRLGKYKTNAEFLKGLRG</sequence>
<dbReference type="InterPro" id="IPR003593">
    <property type="entry name" value="AAA+_ATPase"/>
</dbReference>
<dbReference type="InterPro" id="IPR000194">
    <property type="entry name" value="ATPase_F1/V1/A1_a/bsu_nucl-bd"/>
</dbReference>
<comment type="caution">
    <text evidence="12">The sequence shown here is derived from an EMBL/GenBank/DDBJ whole genome shotgun (WGS) entry which is preliminary data.</text>
</comment>
<dbReference type="GO" id="GO:0008186">
    <property type="term" value="F:ATP-dependent activity, acting on RNA"/>
    <property type="evidence" value="ECO:0007669"/>
    <property type="project" value="InterPro"/>
</dbReference>